<proteinExistence type="predicted"/>
<evidence type="ECO:0008006" key="3">
    <source>
        <dbReference type="Google" id="ProtNLM"/>
    </source>
</evidence>
<dbReference type="SUPFAM" id="SSF56784">
    <property type="entry name" value="HAD-like"/>
    <property type="match status" value="1"/>
</dbReference>
<dbReference type="Gene3D" id="3.40.50.1000">
    <property type="entry name" value="HAD superfamily/HAD-like"/>
    <property type="match status" value="1"/>
</dbReference>
<organism evidence="2">
    <name type="scientific">marine metagenome</name>
    <dbReference type="NCBI Taxonomy" id="408172"/>
    <lineage>
        <taxon>unclassified sequences</taxon>
        <taxon>metagenomes</taxon>
        <taxon>ecological metagenomes</taxon>
    </lineage>
</organism>
<accession>A0A381YVM4</accession>
<gene>
    <name evidence="2" type="ORF">METZ01_LOCUS133942</name>
</gene>
<dbReference type="InterPro" id="IPR036412">
    <property type="entry name" value="HAD-like_sf"/>
</dbReference>
<name>A0A381YVM4_9ZZZZ</name>
<dbReference type="AlphaFoldDB" id="A0A381YVM4"/>
<feature type="transmembrane region" description="Helical" evidence="1">
    <location>
        <begin position="7"/>
        <end position="28"/>
    </location>
</feature>
<keyword evidence="1" id="KW-1133">Transmembrane helix</keyword>
<protein>
    <recommendedName>
        <fullName evidence="3">Swiss Army Knife RNA repair protein HAD domain-containing protein</fullName>
    </recommendedName>
</protein>
<keyword evidence="1" id="KW-0472">Membrane</keyword>
<dbReference type="InterPro" id="IPR023214">
    <property type="entry name" value="HAD_sf"/>
</dbReference>
<dbReference type="EMBL" id="UINC01019180">
    <property type="protein sequence ID" value="SVA81088.1"/>
    <property type="molecule type" value="Genomic_DNA"/>
</dbReference>
<reference evidence="2" key="1">
    <citation type="submission" date="2018-05" db="EMBL/GenBank/DDBJ databases">
        <authorList>
            <person name="Lanie J.A."/>
            <person name="Ng W.-L."/>
            <person name="Kazmierczak K.M."/>
            <person name="Andrzejewski T.M."/>
            <person name="Davidsen T.M."/>
            <person name="Wayne K.J."/>
            <person name="Tettelin H."/>
            <person name="Glass J.I."/>
            <person name="Rusch D."/>
            <person name="Podicherti R."/>
            <person name="Tsui H.-C.T."/>
            <person name="Winkler M.E."/>
        </authorList>
    </citation>
    <scope>NUCLEOTIDE SEQUENCE</scope>
</reference>
<sequence length="218" mass="26110">MDKIDNIFSFFGPSMLFIILIITMYYIYNIMNNPRIFFLDIDDTLLSANNIFIYFKENLSDNNFIKLTPNEYKKYAMKYPKYHFDFCDFDNPIIISESIIESTPILHNLEIVKEHIKNGWDLGILTARGEEDTIRKIIPLWLKKQLKIDFNLKEENIHAVGDRIKIYFGKNDSDKKLNVLIKYWKTSQYKRIKLIDDNESTINLIKSFEKFKFEYIHC</sequence>
<keyword evidence="1" id="KW-0812">Transmembrane</keyword>
<evidence type="ECO:0000256" key="1">
    <source>
        <dbReference type="SAM" id="Phobius"/>
    </source>
</evidence>
<evidence type="ECO:0000313" key="2">
    <source>
        <dbReference type="EMBL" id="SVA81088.1"/>
    </source>
</evidence>